<organism evidence="2 3">
    <name type="scientific">Sphingomonas telluris</name>
    <dbReference type="NCBI Taxonomy" id="2907998"/>
    <lineage>
        <taxon>Bacteria</taxon>
        <taxon>Pseudomonadati</taxon>
        <taxon>Pseudomonadota</taxon>
        <taxon>Alphaproteobacteria</taxon>
        <taxon>Sphingomonadales</taxon>
        <taxon>Sphingomonadaceae</taxon>
        <taxon>Sphingomonas</taxon>
    </lineage>
</organism>
<dbReference type="InterPro" id="IPR011041">
    <property type="entry name" value="Quinoprot_gluc/sorb_DH_b-prop"/>
</dbReference>
<dbReference type="Pfam" id="PF22807">
    <property type="entry name" value="TrAA12"/>
    <property type="match status" value="2"/>
</dbReference>
<reference evidence="2 3" key="1">
    <citation type="submission" date="2022-03" db="EMBL/GenBank/DDBJ databases">
        <authorList>
            <person name="Jo J.-H."/>
            <person name="Im W.-T."/>
        </authorList>
    </citation>
    <scope>NUCLEOTIDE SEQUENCE [LARGE SCALE GENOMIC DNA]</scope>
    <source>
        <strain evidence="2 3">SM33</strain>
    </source>
</reference>
<dbReference type="PANTHER" id="PTHR19328">
    <property type="entry name" value="HEDGEHOG-INTERACTING PROTEIN"/>
    <property type="match status" value="1"/>
</dbReference>
<evidence type="ECO:0000313" key="2">
    <source>
        <dbReference type="EMBL" id="MCH8616029.1"/>
    </source>
</evidence>
<accession>A0ABS9VND9</accession>
<keyword evidence="3" id="KW-1185">Reference proteome</keyword>
<protein>
    <submittedName>
        <fullName evidence="2">Sorbosone dehydrogenase family protein</fullName>
    </submittedName>
</protein>
<dbReference type="Gene3D" id="2.120.10.30">
    <property type="entry name" value="TolB, C-terminal domain"/>
    <property type="match status" value="1"/>
</dbReference>
<comment type="caution">
    <text evidence="2">The sequence shown here is derived from an EMBL/GenBank/DDBJ whole genome shotgun (WGS) entry which is preliminary data.</text>
</comment>
<evidence type="ECO:0000313" key="3">
    <source>
        <dbReference type="Proteomes" id="UP001203058"/>
    </source>
</evidence>
<sequence length="452" mass="48155">MRRLLLIGCALASVAACSDPKFDESSQMGTNPVLPEPKQFLLPPVNVSPGEGWPAGKTPTVAAGLQIKALATNLAHPRFVYVLPNGDILAVQAKSPPPEPVKRPKDPIVALVKNKATSYPGGPKAASRITLIRDADGDGRPEVQTTLLDNLRSPFGVSWVDGTLYVANTDGVVAYPYTPGQTTLTAPGRTLTPLPGGPIDHHWTKSLVASPDGTKLYATVGSNSNIVENGWDAERGRASVWEIDRKTGAAREFATGLRNPNSPVFYPGTNTLFVVVNERDELGAHLVPDYLTSVRDGGFYGWPYSYYGQHLDPRVRPQNPELVAKAIVPDYALGSHVAALGLTFYNGTLLGRYRGGAFIGEHGSWDRYSPSGYKVVFVPFADGKPTGKPVDVVTGFLDMAKGKTFGRPVGVAVDRFGALLIADDVGNTVWRVTPAGWQPSAAPAPVTTAAAH</sequence>
<dbReference type="InterPro" id="IPR054539">
    <property type="entry name" value="Beta-prop_PDH"/>
</dbReference>
<dbReference type="RefSeq" id="WP_241447486.1">
    <property type="nucleotide sequence ID" value="NZ_JAKZHW010000001.1"/>
</dbReference>
<gene>
    <name evidence="2" type="ORF">LZ016_07945</name>
</gene>
<dbReference type="PROSITE" id="PS51257">
    <property type="entry name" value="PROKAR_LIPOPROTEIN"/>
    <property type="match status" value="1"/>
</dbReference>
<dbReference type="PANTHER" id="PTHR19328:SF55">
    <property type="entry name" value="BLR6566 PROTEIN"/>
    <property type="match status" value="1"/>
</dbReference>
<dbReference type="SUPFAM" id="SSF50952">
    <property type="entry name" value="Soluble quinoprotein glucose dehydrogenase"/>
    <property type="match status" value="1"/>
</dbReference>
<dbReference type="Proteomes" id="UP001203058">
    <property type="component" value="Unassembled WGS sequence"/>
</dbReference>
<feature type="domain" description="Pyrroloquinoline quinone-dependent pyranose dehydrogenase beta-propeller" evidence="1">
    <location>
        <begin position="327"/>
        <end position="432"/>
    </location>
</feature>
<evidence type="ECO:0000259" key="1">
    <source>
        <dbReference type="Pfam" id="PF22807"/>
    </source>
</evidence>
<name>A0ABS9VND9_9SPHN</name>
<dbReference type="InterPro" id="IPR011042">
    <property type="entry name" value="6-blade_b-propeller_TolB-like"/>
</dbReference>
<dbReference type="EMBL" id="JAKZHW010000001">
    <property type="protein sequence ID" value="MCH8616029.1"/>
    <property type="molecule type" value="Genomic_DNA"/>
</dbReference>
<feature type="domain" description="Pyrroloquinoline quinone-dependent pyranose dehydrogenase beta-propeller" evidence="1">
    <location>
        <begin position="153"/>
        <end position="282"/>
    </location>
</feature>
<proteinExistence type="predicted"/>